<dbReference type="RefSeq" id="WP_153790670.1">
    <property type="nucleotide sequence ID" value="NZ_CP045915.1"/>
</dbReference>
<protein>
    <submittedName>
        <fullName evidence="2">TIM barrel protein</fullName>
    </submittedName>
</protein>
<sequence length="276" mass="31276">MKVSCHFITWGEELLTALEEASDLGYQACETFTHLALNYEDRIEEFQELMNKYGFQLSALYGGGNFTDIEKRDYIVKRNAQVARFIKANGGDRIVFGPGGPRREGGTTLEELKIAAETMNLAAKACDEIGVKACLHPHINTEIETVFELDTMMELTDPKYVHFCPDTAHLKRGGMDPLEVIKRYSDRIAYVHLKDISPEEVDEQTFPILSGNEQMPIFCELGLGTISDEIVDIVGYLKEINYDGWLTVEIDKSTSTPYKSLEICRNFVQNRLKLEL</sequence>
<accession>A0A5Q2THN8</accession>
<organism evidence="2 3">
    <name type="scientific">Gracilibacillus salitolerans</name>
    <dbReference type="NCBI Taxonomy" id="2663022"/>
    <lineage>
        <taxon>Bacteria</taxon>
        <taxon>Bacillati</taxon>
        <taxon>Bacillota</taxon>
        <taxon>Bacilli</taxon>
        <taxon>Bacillales</taxon>
        <taxon>Bacillaceae</taxon>
        <taxon>Gracilibacillus</taxon>
    </lineage>
</organism>
<keyword evidence="3" id="KW-1185">Reference proteome</keyword>
<dbReference type="SUPFAM" id="SSF51658">
    <property type="entry name" value="Xylose isomerase-like"/>
    <property type="match status" value="1"/>
</dbReference>
<evidence type="ECO:0000259" key="1">
    <source>
        <dbReference type="Pfam" id="PF01261"/>
    </source>
</evidence>
<evidence type="ECO:0000313" key="2">
    <source>
        <dbReference type="EMBL" id="QGH33661.1"/>
    </source>
</evidence>
<gene>
    <name evidence="2" type="ORF">GI584_06350</name>
</gene>
<reference evidence="2 3" key="1">
    <citation type="submission" date="2019-11" db="EMBL/GenBank/DDBJ databases">
        <title>Gracilibacillus salitolerans sp. nov., a moderate halophile isolated from a saline soil in northwest China.</title>
        <authorList>
            <person name="Gan L."/>
        </authorList>
    </citation>
    <scope>NUCLEOTIDE SEQUENCE [LARGE SCALE GENOMIC DNA]</scope>
    <source>
        <strain evidence="2 3">SCU50</strain>
    </source>
</reference>
<dbReference type="PANTHER" id="PTHR12110">
    <property type="entry name" value="HYDROXYPYRUVATE ISOMERASE"/>
    <property type="match status" value="1"/>
</dbReference>
<dbReference type="Proteomes" id="UP000339690">
    <property type="component" value="Chromosome"/>
</dbReference>
<dbReference type="KEGG" id="grc:GI584_06350"/>
<dbReference type="Gene3D" id="3.20.20.150">
    <property type="entry name" value="Divalent-metal-dependent TIM barrel enzymes"/>
    <property type="match status" value="1"/>
</dbReference>
<dbReference type="EMBL" id="CP045915">
    <property type="protein sequence ID" value="QGH33661.1"/>
    <property type="molecule type" value="Genomic_DNA"/>
</dbReference>
<dbReference type="InterPro" id="IPR036237">
    <property type="entry name" value="Xyl_isomerase-like_sf"/>
</dbReference>
<proteinExistence type="predicted"/>
<dbReference type="AlphaFoldDB" id="A0A5Q2THN8"/>
<feature type="domain" description="Xylose isomerase-like TIM barrel" evidence="1">
    <location>
        <begin position="18"/>
        <end position="253"/>
    </location>
</feature>
<name>A0A5Q2THN8_9BACI</name>
<dbReference type="InterPro" id="IPR050312">
    <property type="entry name" value="IolE/XylAMocC-like"/>
</dbReference>
<evidence type="ECO:0000313" key="3">
    <source>
        <dbReference type="Proteomes" id="UP000339690"/>
    </source>
</evidence>
<dbReference type="InterPro" id="IPR013022">
    <property type="entry name" value="Xyl_isomerase-like_TIM-brl"/>
</dbReference>
<dbReference type="Pfam" id="PF01261">
    <property type="entry name" value="AP_endonuc_2"/>
    <property type="match status" value="1"/>
</dbReference>
<dbReference type="PANTHER" id="PTHR12110:SF41">
    <property type="entry name" value="INOSOSE DEHYDRATASE"/>
    <property type="match status" value="1"/>
</dbReference>